<dbReference type="EMBL" id="CM014082">
    <property type="protein sequence ID" value="TKS70603.1"/>
    <property type="molecule type" value="Genomic_DNA"/>
</dbReference>
<dbReference type="AlphaFoldDB" id="A0A4U5U8F1"/>
<evidence type="ECO:0000313" key="1">
    <source>
        <dbReference type="EMBL" id="TKS70603.1"/>
    </source>
</evidence>
<evidence type="ECO:0000313" key="2">
    <source>
        <dbReference type="Proteomes" id="UP000298787"/>
    </source>
</evidence>
<protein>
    <submittedName>
        <fullName evidence="1">Uncharacterized protein</fullName>
    </submittedName>
</protein>
<gene>
    <name evidence="1" type="ORF">D9C73_005949</name>
</gene>
<proteinExistence type="predicted"/>
<organism evidence="1 2">
    <name type="scientific">Collichthys lucidus</name>
    <name type="common">Big head croaker</name>
    <name type="synonym">Sciaena lucida</name>
    <dbReference type="NCBI Taxonomy" id="240159"/>
    <lineage>
        <taxon>Eukaryota</taxon>
        <taxon>Metazoa</taxon>
        <taxon>Chordata</taxon>
        <taxon>Craniata</taxon>
        <taxon>Vertebrata</taxon>
        <taxon>Euteleostomi</taxon>
        <taxon>Actinopterygii</taxon>
        <taxon>Neopterygii</taxon>
        <taxon>Teleostei</taxon>
        <taxon>Neoteleostei</taxon>
        <taxon>Acanthomorphata</taxon>
        <taxon>Eupercaria</taxon>
        <taxon>Sciaenidae</taxon>
        <taxon>Collichthys</taxon>
    </lineage>
</organism>
<sequence>MDSQKEQLMIRLFTILFKVSARLERSRYLLDGRRNGKLPVPLLHHHYHNHHQHRLSPLCVPDERCLHRRSRKSDDAPCGPSLLVSPEPPLPVLHTGSPATHQIRVLCSYPGISVGFLDGKTLYWTSKKFSALHLHRVQSTSALRLRRSFLRSEGVAD</sequence>
<name>A0A4U5U8F1_COLLU</name>
<keyword evidence="2" id="KW-1185">Reference proteome</keyword>
<dbReference type="Proteomes" id="UP000298787">
    <property type="component" value="Chromosome 5"/>
</dbReference>
<reference evidence="1 2" key="1">
    <citation type="submission" date="2019-01" db="EMBL/GenBank/DDBJ databases">
        <title>Genome Assembly of Collichthys lucidus.</title>
        <authorList>
            <person name="Cai M."/>
            <person name="Xiao S."/>
        </authorList>
    </citation>
    <scope>NUCLEOTIDE SEQUENCE [LARGE SCALE GENOMIC DNA]</scope>
    <source>
        <strain evidence="1">JT15FE1705JMU</strain>
        <tissue evidence="1">Muscle</tissue>
    </source>
</reference>
<accession>A0A4U5U8F1</accession>